<reference evidence="5" key="1">
    <citation type="journal article" date="2014" name="Int. J. Syst. Evol. Microbiol.">
        <title>Complete genome sequence of Corynebacterium casei LMG S-19264T (=DSM 44701T), isolated from a smear-ripened cheese.</title>
        <authorList>
            <consortium name="US DOE Joint Genome Institute (JGI-PGF)"/>
            <person name="Walter F."/>
            <person name="Albersmeier A."/>
            <person name="Kalinowski J."/>
            <person name="Ruckert C."/>
        </authorList>
    </citation>
    <scope>NUCLEOTIDE SEQUENCE</scope>
    <source>
        <strain evidence="5">VKM B-2347</strain>
    </source>
</reference>
<dbReference type="Proteomes" id="UP001143372">
    <property type="component" value="Unassembled WGS sequence"/>
</dbReference>
<keyword evidence="3 5" id="KW-0808">Transferase</keyword>
<dbReference type="RefSeq" id="WP_271167011.1">
    <property type="nucleotide sequence ID" value="NZ_BSFI01000002.1"/>
</dbReference>
<dbReference type="GO" id="GO:0016757">
    <property type="term" value="F:glycosyltransferase activity"/>
    <property type="evidence" value="ECO:0007669"/>
    <property type="project" value="UniProtKB-KW"/>
</dbReference>
<keyword evidence="6" id="KW-1185">Reference proteome</keyword>
<dbReference type="InterPro" id="IPR027791">
    <property type="entry name" value="Galactosyl_T_C"/>
</dbReference>
<evidence type="ECO:0000256" key="3">
    <source>
        <dbReference type="ARBA" id="ARBA00022679"/>
    </source>
</evidence>
<evidence type="ECO:0000313" key="5">
    <source>
        <dbReference type="EMBL" id="GLK66750.1"/>
    </source>
</evidence>
<dbReference type="Gene3D" id="3.90.550.10">
    <property type="entry name" value="Spore Coat Polysaccharide Biosynthesis Protein SpsA, Chain A"/>
    <property type="match status" value="1"/>
</dbReference>
<keyword evidence="2" id="KW-0328">Glycosyltransferase</keyword>
<protein>
    <submittedName>
        <fullName evidence="5">Glycosyl transferase family A</fullName>
    </submittedName>
</protein>
<organism evidence="5 6">
    <name type="scientific">Hansschlegelia plantiphila</name>
    <dbReference type="NCBI Taxonomy" id="374655"/>
    <lineage>
        <taxon>Bacteria</taxon>
        <taxon>Pseudomonadati</taxon>
        <taxon>Pseudomonadota</taxon>
        <taxon>Alphaproteobacteria</taxon>
        <taxon>Hyphomicrobiales</taxon>
        <taxon>Methylopilaceae</taxon>
        <taxon>Hansschlegelia</taxon>
    </lineage>
</organism>
<accession>A0A9W6IX36</accession>
<dbReference type="PANTHER" id="PTHR43179">
    <property type="entry name" value="RHAMNOSYLTRANSFERASE WBBL"/>
    <property type="match status" value="1"/>
</dbReference>
<dbReference type="InterPro" id="IPR029044">
    <property type="entry name" value="Nucleotide-diphossugar_trans"/>
</dbReference>
<reference evidence="5" key="2">
    <citation type="submission" date="2023-01" db="EMBL/GenBank/DDBJ databases">
        <authorList>
            <person name="Sun Q."/>
            <person name="Evtushenko L."/>
        </authorList>
    </citation>
    <scope>NUCLEOTIDE SEQUENCE</scope>
    <source>
        <strain evidence="5">VKM B-2347</strain>
    </source>
</reference>
<feature type="domain" description="Galactosyltransferase C-terminal" evidence="4">
    <location>
        <begin position="162"/>
        <end position="200"/>
    </location>
</feature>
<dbReference type="Pfam" id="PF02709">
    <property type="entry name" value="Glyco_transf_7C"/>
    <property type="match status" value="1"/>
</dbReference>
<comment type="similarity">
    <text evidence="1">Belongs to the glycosyltransferase 2 family.</text>
</comment>
<dbReference type="SUPFAM" id="SSF53448">
    <property type="entry name" value="Nucleotide-diphospho-sugar transferases"/>
    <property type="match status" value="1"/>
</dbReference>
<dbReference type="EMBL" id="BSFI01000002">
    <property type="protein sequence ID" value="GLK66750.1"/>
    <property type="molecule type" value="Genomic_DNA"/>
</dbReference>
<evidence type="ECO:0000313" key="6">
    <source>
        <dbReference type="Proteomes" id="UP001143372"/>
    </source>
</evidence>
<sequence>MTSDVSVLTLVGDRQDHFDRLVAGLARSTVQPGELVVSDIGETPVRLPAAPFPIRRIAVAGSPPRLAAARNRTAEAAYGRRLLFLDVDCIPGRHFVERLSAAIETTDGLFCSEVFYLPQGAVSDGWSEHDLATAGRAHPVRRFPSAGMRREDNPGLFWSLAFGVMRSAFERIGGFDERFVGYGAEDTDFGFAARKNGVPLFMLAGAPAFHQHHRTFDPPLQHFDAILRNAERFHTKWDVWPMSGWLDAFADLGLIDRPATGPIVVRRQPTADEISTAARPPGEPF</sequence>
<evidence type="ECO:0000256" key="1">
    <source>
        <dbReference type="ARBA" id="ARBA00006739"/>
    </source>
</evidence>
<proteinExistence type="inferred from homology"/>
<comment type="caution">
    <text evidence="5">The sequence shown here is derived from an EMBL/GenBank/DDBJ whole genome shotgun (WGS) entry which is preliminary data.</text>
</comment>
<dbReference type="PANTHER" id="PTHR43179:SF12">
    <property type="entry name" value="GALACTOFURANOSYLTRANSFERASE GLFT2"/>
    <property type="match status" value="1"/>
</dbReference>
<gene>
    <name evidence="5" type="ORF">GCM10008179_03880</name>
</gene>
<evidence type="ECO:0000256" key="2">
    <source>
        <dbReference type="ARBA" id="ARBA00022676"/>
    </source>
</evidence>
<evidence type="ECO:0000259" key="4">
    <source>
        <dbReference type="Pfam" id="PF02709"/>
    </source>
</evidence>
<dbReference type="AlphaFoldDB" id="A0A9W6IX36"/>
<name>A0A9W6IX36_9HYPH</name>